<dbReference type="InterPro" id="IPR005479">
    <property type="entry name" value="CPAse_ATP-bd"/>
</dbReference>
<name>A0A8S9UCW2_PHYIN</name>
<keyword evidence="3" id="KW-0067">ATP-binding</keyword>
<dbReference type="AlphaFoldDB" id="A0A8S9UCW2"/>
<dbReference type="GO" id="GO:0005737">
    <property type="term" value="C:cytoplasm"/>
    <property type="evidence" value="ECO:0007669"/>
    <property type="project" value="TreeGrafter"/>
</dbReference>
<comment type="caution">
    <text evidence="5">The sequence shown here is derived from an EMBL/GenBank/DDBJ whole genome shotgun (WGS) entry which is preliminary data.</text>
</comment>
<sequence>MWCSHEHGLPRRHALGECQQRSSYVHIHGHDHPAFRSGGHRCCGEEGAYVVHCNGAAISGSGRQRPLRAGACRGNAGDHHEGVAGWSTELHNARVMGTLIESIIETGDREKLSAKLLERRKTIALRQSVLAVEGALKAAKDIGYAEKRCTRNGPAWKGQTKQILINQDLRGWKEVEYRVVRDAKDICITVSGWRSSMPNLNLAMRGERFR</sequence>
<evidence type="ECO:0000256" key="2">
    <source>
        <dbReference type="ARBA" id="ARBA00022741"/>
    </source>
</evidence>
<dbReference type="Pfam" id="PF02786">
    <property type="entry name" value="CPSase_L_D2"/>
    <property type="match status" value="1"/>
</dbReference>
<gene>
    <name evidence="5" type="ORF">GN958_ATG12342</name>
</gene>
<dbReference type="PANTHER" id="PTHR11405">
    <property type="entry name" value="CARBAMOYLTRANSFERASE FAMILY MEMBER"/>
    <property type="match status" value="1"/>
</dbReference>
<keyword evidence="2" id="KW-0547">Nucleotide-binding</keyword>
<dbReference type="GO" id="GO:0004088">
    <property type="term" value="F:carbamoyl-phosphate synthase (glutamine-hydrolyzing) activity"/>
    <property type="evidence" value="ECO:0007669"/>
    <property type="project" value="TreeGrafter"/>
</dbReference>
<protein>
    <submittedName>
        <fullName evidence="5">Carbamoyl-phosphate synthase L chain ATP binding domain-containing protein</fullName>
    </submittedName>
</protein>
<dbReference type="GO" id="GO:0005524">
    <property type="term" value="F:ATP binding"/>
    <property type="evidence" value="ECO:0007669"/>
    <property type="project" value="UniProtKB-KW"/>
</dbReference>
<keyword evidence="1" id="KW-0436">Ligase</keyword>
<evidence type="ECO:0000259" key="4">
    <source>
        <dbReference type="Pfam" id="PF02786"/>
    </source>
</evidence>
<evidence type="ECO:0000313" key="6">
    <source>
        <dbReference type="Proteomes" id="UP000704712"/>
    </source>
</evidence>
<dbReference type="GO" id="GO:0006541">
    <property type="term" value="P:glutamine metabolic process"/>
    <property type="evidence" value="ECO:0007669"/>
    <property type="project" value="TreeGrafter"/>
</dbReference>
<evidence type="ECO:0000256" key="1">
    <source>
        <dbReference type="ARBA" id="ARBA00022598"/>
    </source>
</evidence>
<evidence type="ECO:0000313" key="5">
    <source>
        <dbReference type="EMBL" id="KAF4138476.1"/>
    </source>
</evidence>
<dbReference type="PANTHER" id="PTHR11405:SF5">
    <property type="entry name" value="CAD PROTEIN"/>
    <property type="match status" value="1"/>
</dbReference>
<organism evidence="5 6">
    <name type="scientific">Phytophthora infestans</name>
    <name type="common">Potato late blight agent</name>
    <name type="synonym">Botrytis infestans</name>
    <dbReference type="NCBI Taxonomy" id="4787"/>
    <lineage>
        <taxon>Eukaryota</taxon>
        <taxon>Sar</taxon>
        <taxon>Stramenopiles</taxon>
        <taxon>Oomycota</taxon>
        <taxon>Peronosporomycetes</taxon>
        <taxon>Peronosporales</taxon>
        <taxon>Peronosporaceae</taxon>
        <taxon>Phytophthora</taxon>
    </lineage>
</organism>
<reference evidence="5" key="1">
    <citation type="submission" date="2020-03" db="EMBL/GenBank/DDBJ databases">
        <title>Hybrid Assembly of Korean Phytophthora infestans isolates.</title>
        <authorList>
            <person name="Prokchorchik M."/>
            <person name="Lee Y."/>
            <person name="Seo J."/>
            <person name="Cho J.-H."/>
            <person name="Park Y.-E."/>
            <person name="Jang D.-C."/>
            <person name="Im J.-S."/>
            <person name="Choi J.-G."/>
            <person name="Park H.-J."/>
            <person name="Lee G.-B."/>
            <person name="Lee Y.-G."/>
            <person name="Hong S.-Y."/>
            <person name="Cho K."/>
            <person name="Sohn K.H."/>
        </authorList>
    </citation>
    <scope>NUCLEOTIDE SEQUENCE</scope>
    <source>
        <strain evidence="5">KR_2_A2</strain>
    </source>
</reference>
<dbReference type="EMBL" id="JAACNO010001669">
    <property type="protein sequence ID" value="KAF4138476.1"/>
    <property type="molecule type" value="Genomic_DNA"/>
</dbReference>
<dbReference type="Proteomes" id="UP000704712">
    <property type="component" value="Unassembled WGS sequence"/>
</dbReference>
<feature type="domain" description="Carbamoyl phosphate synthase ATP-binding" evidence="4">
    <location>
        <begin position="160"/>
        <end position="194"/>
    </location>
</feature>
<proteinExistence type="predicted"/>
<evidence type="ECO:0000256" key="3">
    <source>
        <dbReference type="ARBA" id="ARBA00022840"/>
    </source>
</evidence>
<accession>A0A8S9UCW2</accession>